<dbReference type="PANTHER" id="PTHR11783">
    <property type="entry name" value="SULFOTRANSFERASE SULT"/>
    <property type="match status" value="1"/>
</dbReference>
<evidence type="ECO:0000313" key="6">
    <source>
        <dbReference type="Proteomes" id="UP000095300"/>
    </source>
</evidence>
<comment type="similarity">
    <text evidence="1">Belongs to the sulfotransferase 1 family.</text>
</comment>
<evidence type="ECO:0000259" key="4">
    <source>
        <dbReference type="Pfam" id="PF00685"/>
    </source>
</evidence>
<keyword evidence="6" id="KW-1185">Reference proteome</keyword>
<evidence type="ECO:0000256" key="1">
    <source>
        <dbReference type="ARBA" id="ARBA00005771"/>
    </source>
</evidence>
<dbReference type="Pfam" id="PF00685">
    <property type="entry name" value="Sulfotransfer_1"/>
    <property type="match status" value="1"/>
</dbReference>
<feature type="region of interest" description="Disordered" evidence="3">
    <location>
        <begin position="1001"/>
        <end position="1022"/>
    </location>
</feature>
<dbReference type="GO" id="GO:0008146">
    <property type="term" value="F:sulfotransferase activity"/>
    <property type="evidence" value="ECO:0007669"/>
    <property type="project" value="InterPro"/>
</dbReference>
<evidence type="ECO:0000256" key="2">
    <source>
        <dbReference type="ARBA" id="ARBA00022679"/>
    </source>
</evidence>
<dbReference type="Gene3D" id="3.40.50.300">
    <property type="entry name" value="P-loop containing nucleotide triphosphate hydrolases"/>
    <property type="match status" value="1"/>
</dbReference>
<feature type="domain" description="Sulfotransferase" evidence="4">
    <location>
        <begin position="1385"/>
        <end position="1640"/>
    </location>
</feature>
<feature type="region of interest" description="Disordered" evidence="3">
    <location>
        <begin position="611"/>
        <end position="630"/>
    </location>
</feature>
<evidence type="ECO:0000313" key="5">
    <source>
        <dbReference type="EnsemblMetazoa" id="SCAU004389-PA"/>
    </source>
</evidence>
<feature type="compositionally biased region" description="Polar residues" evidence="3">
    <location>
        <begin position="1003"/>
        <end position="1018"/>
    </location>
</feature>
<feature type="region of interest" description="Disordered" evidence="3">
    <location>
        <begin position="306"/>
        <end position="333"/>
    </location>
</feature>
<keyword evidence="2" id="KW-0808">Transferase</keyword>
<gene>
    <name evidence="5" type="primary">106091731</name>
</gene>
<dbReference type="OrthoDB" id="5915976at2759"/>
<name>A0A1I8P344_STOCA</name>
<sequence>MLFQNCSCLPWLVKKRNCTDPEVKVVTIPRLPQTRIPDVTEDEECYTDGDTSSSFSLQECMDEFRARRVRRVSSQSRAEDKRGFTDISDNTEMDLINQNLCNREQERKRKPCKNGFCYCFASDSGDSSACNRRFGTSNSRATRHYRHSVCNQDVGNEKPKRNLPEDIDRSCKDSKTCSLKGRQFTAISRLDTSHKDDPLIHIIQELRDNCVISEVRVNRRLLQTNRKINSENCVKRYLKKTSLSPKENTVRSYSQNTPFEIHAPSAPPIENIFEETPDKIVCKSNRRNGAGGLLLQKRISKTNIKYKANGPTKPPLKPPRSSISFDDKSSVTNMSTSSSVREAECILDAFLASRCSKNSKKMKQNLQHNAPKMLSNRNNIRGKEKRMSYPLAQNDRVYDAKQVFRTYPSLSDVERLVVSKKYSQDVKNISTLKEHQQKVIGKGWHNTKIRDMLNYDCNLNDKEFYTKKPQAEPQQTKHTVGWHVQPKVDLDTVDGIGCHNIDSNVRYKDTPVKPEIVEAINIDSPRTWAENLRSVYTWSPKNPSVQKNRKSNFRLNSKEFLKTSKEKILRLVSPKKDNKNRLHVKIQKTPYRNVGIQTTSDDFRFEINKQTPPGSYHSPQHASLNPSSSFIKPRVSTTNEVDSGHAKFDFSRHIHSPPKKPNRSSQRKLHFPLNCSALCTGKHENSVTTPPTEVKTYRSFNGELDQDVSLSKMNFILCDIRAKLESSDEHAARTFKETEYGAREPIINFNENIEVRNEHEPIAREPIYSEIEDESMHISESPNFENQTEVKHFNLEHNPNVLYALINKHNKGNNVGVEVKDLVVTQKPECLVPLGKILHDSIKSNSVPLRKPLLSPLREPSGGDSISHTSAISLCDQFHSKSMNNVRVMEHHSPPKRQRNLSKSDLSLHCSEIFLENLCGSELSQKCQYNGKDGRSNSKVDNFDLKQSHMFLSQSLRNDNVTYESEKYLPDDVVSYELPIENIYEANVSICDEFINGSDVVSPPSSNNQSTPKKPSFTTKDDEEQLKVDVKLDYISKLKGNSITSCPNTPNKSFEVVNLSTVENFSRSVSLNEISVYQMKTKKTMPTKFLPKPNYRKLKTVLHTSFRLSKDFIKKGKEKLPSSIKVMRSSSEDTTSTRKNVLDQESAMNSNHDLDPFSFLQQSLSITDQLAHVVNICRQFTGSAISTEVVEAERLLLFSTLRREKQQPNLPLSYGKSLEKQAMNFLFIDEMCLPIHADTYHDKFYKYFYIVTFDCGGIIRSSQSAECKQGSAVFRDCGIEFTMRLELNEKVDQLAVHCNIFMLRLRKVSNPSLQTTEAKNMSSYRAVSIPFDKVQKLAISGGYSAFYPVAEPSVQIWGDWRQRYCSLADTFKPVLDRVFNFEVRDDDVYIITSTKCGTTWAQEMTWLIMNDFDFDRAKNIDLTIRSPFLEFNGVVCNVPHDTIDAANCLESPRLLKSHLPAMLIPKEVWTKKAKIIYVFRNPKDAAVSYFHHWRGMVGYEGSKLDFVRSYMDGHVNFNPFWPHVIDFWNLRNTPQVFFTSYERMKKNLNGVVRDICRFLGKSINEQQLAQIVDHLSFDNMRDNPSCNHIKEFESMKAASGRDVDEFRFVRRGIVDSHKDELTPHIIKELDDWIINNLKDSNLSIEDFINYSKY</sequence>
<dbReference type="VEuPathDB" id="VectorBase:SCAU004389"/>
<dbReference type="EnsemblMetazoa" id="SCAU004389-RA">
    <property type="protein sequence ID" value="SCAU004389-PA"/>
    <property type="gene ID" value="SCAU004389"/>
</dbReference>
<organism evidence="5 6">
    <name type="scientific">Stomoxys calcitrans</name>
    <name type="common">Stable fly</name>
    <name type="synonym">Conops calcitrans</name>
    <dbReference type="NCBI Taxonomy" id="35570"/>
    <lineage>
        <taxon>Eukaryota</taxon>
        <taxon>Metazoa</taxon>
        <taxon>Ecdysozoa</taxon>
        <taxon>Arthropoda</taxon>
        <taxon>Hexapoda</taxon>
        <taxon>Insecta</taxon>
        <taxon>Pterygota</taxon>
        <taxon>Neoptera</taxon>
        <taxon>Endopterygota</taxon>
        <taxon>Diptera</taxon>
        <taxon>Brachycera</taxon>
        <taxon>Muscomorpha</taxon>
        <taxon>Muscoidea</taxon>
        <taxon>Muscidae</taxon>
        <taxon>Stomoxys</taxon>
    </lineage>
</organism>
<accession>A0A1I8P344</accession>
<dbReference type="InterPro" id="IPR000863">
    <property type="entry name" value="Sulfotransferase_dom"/>
</dbReference>
<dbReference type="SUPFAM" id="SSF52540">
    <property type="entry name" value="P-loop containing nucleoside triphosphate hydrolases"/>
    <property type="match status" value="1"/>
</dbReference>
<evidence type="ECO:0000256" key="3">
    <source>
        <dbReference type="SAM" id="MobiDB-lite"/>
    </source>
</evidence>
<dbReference type="Proteomes" id="UP000095300">
    <property type="component" value="Unassembled WGS sequence"/>
</dbReference>
<proteinExistence type="inferred from homology"/>
<dbReference type="InterPro" id="IPR027417">
    <property type="entry name" value="P-loop_NTPase"/>
</dbReference>
<reference evidence="5" key="1">
    <citation type="submission" date="2020-05" db="UniProtKB">
        <authorList>
            <consortium name="EnsemblMetazoa"/>
        </authorList>
    </citation>
    <scope>IDENTIFICATION</scope>
    <source>
        <strain evidence="5">USDA</strain>
    </source>
</reference>
<protein>
    <recommendedName>
        <fullName evidence="4">Sulfotransferase domain-containing protein</fullName>
    </recommendedName>
</protein>